<keyword evidence="4" id="KW-1185">Reference proteome</keyword>
<evidence type="ECO:0000256" key="2">
    <source>
        <dbReference type="SAM" id="MobiDB-lite"/>
    </source>
</evidence>
<evidence type="ECO:0000313" key="4">
    <source>
        <dbReference type="Proteomes" id="UP000596660"/>
    </source>
</evidence>
<dbReference type="Gramene" id="AUR62001523-RA">
    <property type="protein sequence ID" value="AUR62001523-RA:cds"/>
    <property type="gene ID" value="AUR62001523"/>
</dbReference>
<reference evidence="3" key="2">
    <citation type="submission" date="2021-03" db="UniProtKB">
        <authorList>
            <consortium name="EnsemblPlants"/>
        </authorList>
    </citation>
    <scope>IDENTIFICATION</scope>
</reference>
<dbReference type="Proteomes" id="UP000596660">
    <property type="component" value="Unplaced"/>
</dbReference>
<feature type="region of interest" description="Disordered" evidence="2">
    <location>
        <begin position="1"/>
        <end position="65"/>
    </location>
</feature>
<feature type="compositionally biased region" description="Basic residues" evidence="2">
    <location>
        <begin position="56"/>
        <end position="65"/>
    </location>
</feature>
<proteinExistence type="inferred from homology"/>
<dbReference type="GO" id="GO:0010150">
    <property type="term" value="P:leaf senescence"/>
    <property type="evidence" value="ECO:0007669"/>
    <property type="project" value="UniProtKB-ARBA"/>
</dbReference>
<accession>A0A803KR66</accession>
<sequence length="183" mass="20364">MDSRHRRRSSSDRFLSTLKIIPPSSTDAGDELSEDDVFFTGANFQNPPSTSSTPPPHHHRRHHKSYNPESFGILAALPESGDEIRPVLNHKPLISPPPPPSSSRMIPTLPRPSMDRQIFSLPEKYHQSAPMNIVARQLSKSPVLSSSVLEGAGRTLKGRDLRQIYTRSCNLHELKAEGEDTVT</sequence>
<dbReference type="Pfam" id="PF04520">
    <property type="entry name" value="Senescence_reg"/>
    <property type="match status" value="1"/>
</dbReference>
<protein>
    <submittedName>
        <fullName evidence="3">Uncharacterized protein</fullName>
    </submittedName>
</protein>
<dbReference type="PANTHER" id="PTHR33083:SF50">
    <property type="entry name" value="PROTEIN S40-7"/>
    <property type="match status" value="1"/>
</dbReference>
<feature type="compositionally biased region" description="Acidic residues" evidence="2">
    <location>
        <begin position="28"/>
        <end position="37"/>
    </location>
</feature>
<dbReference type="EnsemblPlants" id="AUR62001523-RA">
    <property type="protein sequence ID" value="AUR62001523-RA:cds"/>
    <property type="gene ID" value="AUR62001523"/>
</dbReference>
<evidence type="ECO:0000256" key="1">
    <source>
        <dbReference type="ARBA" id="ARBA00034773"/>
    </source>
</evidence>
<dbReference type="AlphaFoldDB" id="A0A803KR66"/>
<dbReference type="OMA" id="PMNIVAR"/>
<evidence type="ECO:0000313" key="3">
    <source>
        <dbReference type="EnsemblPlants" id="AUR62001523-RA:cds"/>
    </source>
</evidence>
<comment type="similarity">
    <text evidence="1">Belongs to the senescence regulator S40 family.</text>
</comment>
<name>A0A803KR66_CHEQI</name>
<reference evidence="3" key="1">
    <citation type="journal article" date="2017" name="Nature">
        <title>The genome of Chenopodium quinoa.</title>
        <authorList>
            <person name="Jarvis D.E."/>
            <person name="Ho Y.S."/>
            <person name="Lightfoot D.J."/>
            <person name="Schmoeckel S.M."/>
            <person name="Li B."/>
            <person name="Borm T.J.A."/>
            <person name="Ohyanagi H."/>
            <person name="Mineta K."/>
            <person name="Michell C.T."/>
            <person name="Saber N."/>
            <person name="Kharbatia N.M."/>
            <person name="Rupper R.R."/>
            <person name="Sharp A.R."/>
            <person name="Dally N."/>
            <person name="Boughton B.A."/>
            <person name="Woo Y.H."/>
            <person name="Gao G."/>
            <person name="Schijlen E.G.W.M."/>
            <person name="Guo X."/>
            <person name="Momin A.A."/>
            <person name="Negrao S."/>
            <person name="Al-Babili S."/>
            <person name="Gehring C."/>
            <person name="Roessner U."/>
            <person name="Jung C."/>
            <person name="Murphy K."/>
            <person name="Arold S.T."/>
            <person name="Gojobori T."/>
            <person name="van der Linden C.G."/>
            <person name="van Loo E.N."/>
            <person name="Jellen E.N."/>
            <person name="Maughan P.J."/>
            <person name="Tester M."/>
        </authorList>
    </citation>
    <scope>NUCLEOTIDE SEQUENCE [LARGE SCALE GENOMIC DNA]</scope>
    <source>
        <strain evidence="3">cv. PI 614886</strain>
    </source>
</reference>
<organism evidence="3 4">
    <name type="scientific">Chenopodium quinoa</name>
    <name type="common">Quinoa</name>
    <dbReference type="NCBI Taxonomy" id="63459"/>
    <lineage>
        <taxon>Eukaryota</taxon>
        <taxon>Viridiplantae</taxon>
        <taxon>Streptophyta</taxon>
        <taxon>Embryophyta</taxon>
        <taxon>Tracheophyta</taxon>
        <taxon>Spermatophyta</taxon>
        <taxon>Magnoliopsida</taxon>
        <taxon>eudicotyledons</taxon>
        <taxon>Gunneridae</taxon>
        <taxon>Pentapetalae</taxon>
        <taxon>Caryophyllales</taxon>
        <taxon>Chenopodiaceae</taxon>
        <taxon>Chenopodioideae</taxon>
        <taxon>Atripliceae</taxon>
        <taxon>Chenopodium</taxon>
    </lineage>
</organism>
<dbReference type="PANTHER" id="PTHR33083">
    <property type="entry name" value="EXPRESSED PROTEIN"/>
    <property type="match status" value="1"/>
</dbReference>
<dbReference type="InterPro" id="IPR007608">
    <property type="entry name" value="Senescence_reg_S40"/>
</dbReference>